<comment type="caution">
    <text evidence="1">The sequence shown here is derived from an EMBL/GenBank/DDBJ whole genome shotgun (WGS) entry which is preliminary data.</text>
</comment>
<dbReference type="STRING" id="1125699.HMPREF9194_00549"/>
<dbReference type="EMBL" id="ATFF01000006">
    <property type="protein sequence ID" value="EPF30235.1"/>
    <property type="molecule type" value="Genomic_DNA"/>
</dbReference>
<evidence type="ECO:0000313" key="1">
    <source>
        <dbReference type="EMBL" id="EPF30235.1"/>
    </source>
</evidence>
<keyword evidence="2" id="KW-1185">Reference proteome</keyword>
<dbReference type="AlphaFoldDB" id="S3JYD9"/>
<evidence type="ECO:0000313" key="2">
    <source>
        <dbReference type="Proteomes" id="UP000014541"/>
    </source>
</evidence>
<gene>
    <name evidence="1" type="ORF">HMPREF9194_00549</name>
</gene>
<proteinExistence type="predicted"/>
<dbReference type="HOGENOM" id="CLU_874186_0_0_12"/>
<dbReference type="Proteomes" id="UP000014541">
    <property type="component" value="Unassembled WGS sequence"/>
</dbReference>
<accession>S3JYD9</accession>
<name>S3JYD9_TREMA</name>
<reference evidence="1 2" key="1">
    <citation type="submission" date="2013-04" db="EMBL/GenBank/DDBJ databases">
        <title>The Genome Sequence of Treponema maltophilum ATCC 51939.</title>
        <authorList>
            <consortium name="The Broad Institute Genomics Platform"/>
            <person name="Earl A."/>
            <person name="Ward D."/>
            <person name="Feldgarden M."/>
            <person name="Gevers D."/>
            <person name="Leonetti C."/>
            <person name="Blanton J.M."/>
            <person name="Dewhirst F.E."/>
            <person name="Izard J."/>
            <person name="Walker B."/>
            <person name="Young S."/>
            <person name="Zeng Q."/>
            <person name="Gargeya S."/>
            <person name="Fitzgerald M."/>
            <person name="Haas B."/>
            <person name="Abouelleil A."/>
            <person name="Allen A.W."/>
            <person name="Alvarado L."/>
            <person name="Arachchi H.M."/>
            <person name="Berlin A.M."/>
            <person name="Chapman S.B."/>
            <person name="Gainer-Dewar J."/>
            <person name="Goldberg J."/>
            <person name="Griggs A."/>
            <person name="Gujja S."/>
            <person name="Hansen M."/>
            <person name="Howarth C."/>
            <person name="Imamovic A."/>
            <person name="Ireland A."/>
            <person name="Larimer J."/>
            <person name="McCowan C."/>
            <person name="Murphy C."/>
            <person name="Pearson M."/>
            <person name="Poon T.W."/>
            <person name="Priest M."/>
            <person name="Roberts A."/>
            <person name="Saif S."/>
            <person name="Shea T."/>
            <person name="Sisk P."/>
            <person name="Sykes S."/>
            <person name="Wortman J."/>
            <person name="Nusbaum C."/>
            <person name="Birren B."/>
        </authorList>
    </citation>
    <scope>NUCLEOTIDE SEQUENCE [LARGE SCALE GENOMIC DNA]</scope>
    <source>
        <strain evidence="1 2">ATCC 51939</strain>
    </source>
</reference>
<dbReference type="eggNOG" id="ENOG50335J3">
    <property type="taxonomic scope" value="Bacteria"/>
</dbReference>
<protein>
    <submittedName>
        <fullName evidence="1">Uncharacterized protein</fullName>
    </submittedName>
</protein>
<dbReference type="PATRIC" id="fig|1125699.3.peg.561"/>
<sequence length="318" mass="34867">MHYDCSMKKKRIFIVIAAVVCLLAAAFAGIRFFLSKLVNTKLENALADMSDIAEIDFSKAGIDVFSASVYINDVQIALDDAGKEKIIIDKVNIYRMDTESEFPLFMKINLKGARLALTEGDEPALPDFIDSLLNTPLDIYADYRFTPAKANLSYNAKPQNTKPKNLLTAASTVTDSVYDLSLNDLRITIPGAASFNFSFDAQNIDITDGTLSSAALLRAQLKYTDASLFPSAVTAIAESESITEEDVKGVLKDLLDDFANESNSAEIKNACDAVKDFIEKPESISITIEPQTPVLFSDLFSRFDIDVLRSLNVQVGLP</sequence>
<organism evidence="1 2">
    <name type="scientific">Treponema maltophilum ATCC 51939</name>
    <dbReference type="NCBI Taxonomy" id="1125699"/>
    <lineage>
        <taxon>Bacteria</taxon>
        <taxon>Pseudomonadati</taxon>
        <taxon>Spirochaetota</taxon>
        <taxon>Spirochaetia</taxon>
        <taxon>Spirochaetales</taxon>
        <taxon>Treponemataceae</taxon>
        <taxon>Treponema</taxon>
    </lineage>
</organism>